<protein>
    <submittedName>
        <fullName evidence="1">Uncharacterized protein</fullName>
    </submittedName>
</protein>
<name>A0ABC8UFR5_9AQUA</name>
<accession>A0ABC8UFR5</accession>
<evidence type="ECO:0000313" key="2">
    <source>
        <dbReference type="Proteomes" id="UP001642360"/>
    </source>
</evidence>
<organism evidence="1 2">
    <name type="scientific">Ilex paraguariensis</name>
    <name type="common">yerba mate</name>
    <dbReference type="NCBI Taxonomy" id="185542"/>
    <lineage>
        <taxon>Eukaryota</taxon>
        <taxon>Viridiplantae</taxon>
        <taxon>Streptophyta</taxon>
        <taxon>Embryophyta</taxon>
        <taxon>Tracheophyta</taxon>
        <taxon>Spermatophyta</taxon>
        <taxon>Magnoliopsida</taxon>
        <taxon>eudicotyledons</taxon>
        <taxon>Gunneridae</taxon>
        <taxon>Pentapetalae</taxon>
        <taxon>asterids</taxon>
        <taxon>campanulids</taxon>
        <taxon>Aquifoliales</taxon>
        <taxon>Aquifoliaceae</taxon>
        <taxon>Ilex</taxon>
    </lineage>
</organism>
<dbReference type="AlphaFoldDB" id="A0ABC8UFR5"/>
<gene>
    <name evidence="1" type="ORF">ILEXP_LOCUS49804</name>
</gene>
<comment type="caution">
    <text evidence="1">The sequence shown here is derived from an EMBL/GenBank/DDBJ whole genome shotgun (WGS) entry which is preliminary data.</text>
</comment>
<keyword evidence="2" id="KW-1185">Reference proteome</keyword>
<reference evidence="1 2" key="1">
    <citation type="submission" date="2024-02" db="EMBL/GenBank/DDBJ databases">
        <authorList>
            <person name="Vignale AGUSTIN F."/>
            <person name="Sosa J E."/>
            <person name="Modenutti C."/>
        </authorList>
    </citation>
    <scope>NUCLEOTIDE SEQUENCE [LARGE SCALE GENOMIC DNA]</scope>
</reference>
<dbReference type="Proteomes" id="UP001642360">
    <property type="component" value="Unassembled WGS sequence"/>
</dbReference>
<proteinExistence type="predicted"/>
<dbReference type="EMBL" id="CAUOFW020007613">
    <property type="protein sequence ID" value="CAK9179852.1"/>
    <property type="molecule type" value="Genomic_DNA"/>
</dbReference>
<evidence type="ECO:0000313" key="1">
    <source>
        <dbReference type="EMBL" id="CAK9179852.1"/>
    </source>
</evidence>
<sequence length="116" mass="12499">MLAVGNKGRQLSRKLLEQGSLKDSARLSEDLKLLLSQISAARGVDLTLNDMSPRVSENGEESRSSDASISIGIQTNDLEARIDLHKKKFGGVLNLENMVESITGVGGGWAVRYNGD</sequence>